<keyword evidence="5" id="KW-1185">Reference proteome</keyword>
<sequence>MPVPSPSWRNVGYSTTHLSFHLDFAPIFQRRPFSSVGVAKELDKHSFTVSYLINSCGLSPASAKSASKLVQFRDSAKQDRLLNCLRSHGFTDAHILKVVRIQPIVLLLDAEKTVLPKFEFFHSIGISGAELANLISRNPTLLACSLNHKIIPCYNFLKSQLVHNEVVVKSFKNTTRILLERVEKNVCPNISILKGVGVSDSNIQRLLMWASESLCLDTSKFNEKVKTIIDMGFDPSRYLFFDAIRFWPTKTTWQLKAELYRSWGWSEDEFLSAFKKDPSFLGKSAKKVTSVMDFLVNKMGWHPSAVARVPYVLSFSLKKRIIPRCSVIRFLLLKGLIKEEIFLSSVMMSPEKYYLDRFVFRYKEKAPQLLDILQGKLDLLELGLSFEEKLNTKLN</sequence>
<keyword evidence="3" id="KW-0809">Transit peptide</keyword>
<dbReference type="PANTHER" id="PTHR13068:SF133">
    <property type="entry name" value="MITOCHONDRIAL TRANSCRIPTION TERMINATION FACTOR FAMILY PROTEIN"/>
    <property type="match status" value="1"/>
</dbReference>
<reference evidence="4 5" key="1">
    <citation type="journal article" date="2021" name="Commun. Biol.">
        <title>The genome of Shorea leprosula (Dipterocarpaceae) highlights the ecological relevance of drought in aseasonal tropical rainforests.</title>
        <authorList>
            <person name="Ng K.K.S."/>
            <person name="Kobayashi M.J."/>
            <person name="Fawcett J.A."/>
            <person name="Hatakeyama M."/>
            <person name="Paape T."/>
            <person name="Ng C.H."/>
            <person name="Ang C.C."/>
            <person name="Tnah L.H."/>
            <person name="Lee C.T."/>
            <person name="Nishiyama T."/>
            <person name="Sese J."/>
            <person name="O'Brien M.J."/>
            <person name="Copetti D."/>
            <person name="Mohd Noor M.I."/>
            <person name="Ong R.C."/>
            <person name="Putra M."/>
            <person name="Sireger I.Z."/>
            <person name="Indrioko S."/>
            <person name="Kosugi Y."/>
            <person name="Izuno A."/>
            <person name="Isagi Y."/>
            <person name="Lee S.L."/>
            <person name="Shimizu K.K."/>
        </authorList>
    </citation>
    <scope>NUCLEOTIDE SEQUENCE [LARGE SCALE GENOMIC DNA]</scope>
    <source>
        <strain evidence="4">214</strain>
    </source>
</reference>
<dbReference type="InterPro" id="IPR003690">
    <property type="entry name" value="MTERF"/>
</dbReference>
<comment type="similarity">
    <text evidence="1">Belongs to the mTERF family.</text>
</comment>
<keyword evidence="2" id="KW-0805">Transcription regulation</keyword>
<evidence type="ECO:0000256" key="3">
    <source>
        <dbReference type="ARBA" id="ARBA00022946"/>
    </source>
</evidence>
<proteinExistence type="inferred from homology"/>
<evidence type="ECO:0000313" key="4">
    <source>
        <dbReference type="EMBL" id="GKV12098.1"/>
    </source>
</evidence>
<dbReference type="Proteomes" id="UP001054252">
    <property type="component" value="Unassembled WGS sequence"/>
</dbReference>
<keyword evidence="2" id="KW-0804">Transcription</keyword>
<dbReference type="Pfam" id="PF02536">
    <property type="entry name" value="mTERF"/>
    <property type="match status" value="2"/>
</dbReference>
<dbReference type="GO" id="GO:0003676">
    <property type="term" value="F:nucleic acid binding"/>
    <property type="evidence" value="ECO:0007669"/>
    <property type="project" value="InterPro"/>
</dbReference>
<protein>
    <submittedName>
        <fullName evidence="4">Uncharacterized protein</fullName>
    </submittedName>
</protein>
<gene>
    <name evidence="4" type="ORF">SLEP1_g23293</name>
</gene>
<dbReference type="InterPro" id="IPR038538">
    <property type="entry name" value="MTERF_sf"/>
</dbReference>
<dbReference type="AlphaFoldDB" id="A0AAV5JBY6"/>
<comment type="caution">
    <text evidence="4">The sequence shown here is derived from an EMBL/GenBank/DDBJ whole genome shotgun (WGS) entry which is preliminary data.</text>
</comment>
<dbReference type="EMBL" id="BPVZ01000035">
    <property type="protein sequence ID" value="GKV12098.1"/>
    <property type="molecule type" value="Genomic_DNA"/>
</dbReference>
<evidence type="ECO:0000256" key="2">
    <source>
        <dbReference type="ARBA" id="ARBA00022472"/>
    </source>
</evidence>
<evidence type="ECO:0000313" key="5">
    <source>
        <dbReference type="Proteomes" id="UP001054252"/>
    </source>
</evidence>
<dbReference type="GO" id="GO:0006353">
    <property type="term" value="P:DNA-templated transcription termination"/>
    <property type="evidence" value="ECO:0007669"/>
    <property type="project" value="UniProtKB-KW"/>
</dbReference>
<dbReference type="SMART" id="SM00733">
    <property type="entry name" value="Mterf"/>
    <property type="match status" value="6"/>
</dbReference>
<organism evidence="4 5">
    <name type="scientific">Rubroshorea leprosula</name>
    <dbReference type="NCBI Taxonomy" id="152421"/>
    <lineage>
        <taxon>Eukaryota</taxon>
        <taxon>Viridiplantae</taxon>
        <taxon>Streptophyta</taxon>
        <taxon>Embryophyta</taxon>
        <taxon>Tracheophyta</taxon>
        <taxon>Spermatophyta</taxon>
        <taxon>Magnoliopsida</taxon>
        <taxon>eudicotyledons</taxon>
        <taxon>Gunneridae</taxon>
        <taxon>Pentapetalae</taxon>
        <taxon>rosids</taxon>
        <taxon>malvids</taxon>
        <taxon>Malvales</taxon>
        <taxon>Dipterocarpaceae</taxon>
        <taxon>Rubroshorea</taxon>
    </lineage>
</organism>
<keyword evidence="2" id="KW-0806">Transcription termination</keyword>
<accession>A0AAV5JBY6</accession>
<dbReference type="FunFam" id="1.25.70.10:FF:000001">
    <property type="entry name" value="Mitochondrial transcription termination factor-like"/>
    <property type="match status" value="1"/>
</dbReference>
<dbReference type="PANTHER" id="PTHR13068">
    <property type="entry name" value="CGI-12 PROTEIN-RELATED"/>
    <property type="match status" value="1"/>
</dbReference>
<name>A0AAV5JBY6_9ROSI</name>
<evidence type="ECO:0000256" key="1">
    <source>
        <dbReference type="ARBA" id="ARBA00007692"/>
    </source>
</evidence>
<dbReference type="Gene3D" id="1.25.70.10">
    <property type="entry name" value="Transcription termination factor 3, mitochondrial"/>
    <property type="match status" value="1"/>
</dbReference>